<comment type="caution">
    <text evidence="1">The sequence shown here is derived from an EMBL/GenBank/DDBJ whole genome shotgun (WGS) entry which is preliminary data.</text>
</comment>
<dbReference type="EMBL" id="BLAE01000007">
    <property type="protein sequence ID" value="GES07629.1"/>
    <property type="molecule type" value="Genomic_DNA"/>
</dbReference>
<evidence type="ECO:0000313" key="1">
    <source>
        <dbReference type="EMBL" id="GES07629.1"/>
    </source>
</evidence>
<gene>
    <name evidence="1" type="ORF">Amac_012240</name>
</gene>
<accession>A0A5M3WHC7</accession>
<name>A0A5M3WHC7_9ACTN</name>
<proteinExistence type="predicted"/>
<dbReference type="AlphaFoldDB" id="A0A5M3WHC7"/>
<reference evidence="1 2" key="1">
    <citation type="submission" date="2019-10" db="EMBL/GenBank/DDBJ databases">
        <title>Whole genome shotgun sequence of Acrocarpospora macrocephala NBRC 16266.</title>
        <authorList>
            <person name="Ichikawa N."/>
            <person name="Kimura A."/>
            <person name="Kitahashi Y."/>
            <person name="Komaki H."/>
            <person name="Oguchi A."/>
        </authorList>
    </citation>
    <scope>NUCLEOTIDE SEQUENCE [LARGE SCALE GENOMIC DNA]</scope>
    <source>
        <strain evidence="1 2">NBRC 16266</strain>
    </source>
</reference>
<organism evidence="1 2">
    <name type="scientific">Acrocarpospora macrocephala</name>
    <dbReference type="NCBI Taxonomy" id="150177"/>
    <lineage>
        <taxon>Bacteria</taxon>
        <taxon>Bacillati</taxon>
        <taxon>Actinomycetota</taxon>
        <taxon>Actinomycetes</taxon>
        <taxon>Streptosporangiales</taxon>
        <taxon>Streptosporangiaceae</taxon>
        <taxon>Acrocarpospora</taxon>
    </lineage>
</organism>
<evidence type="ECO:0000313" key="2">
    <source>
        <dbReference type="Proteomes" id="UP000331127"/>
    </source>
</evidence>
<evidence type="ECO:0008006" key="3">
    <source>
        <dbReference type="Google" id="ProtNLM"/>
    </source>
</evidence>
<dbReference type="Proteomes" id="UP000331127">
    <property type="component" value="Unassembled WGS sequence"/>
</dbReference>
<sequence length="68" mass="7669">MCLAAFASLSAPESRQYYDKKRAEGKKHNAALICLARRRSDVIYAMLRDQKPYQPNRKTTAQPARAAA</sequence>
<protein>
    <recommendedName>
        <fullName evidence="3">IS110 family transposase</fullName>
    </recommendedName>
</protein>
<keyword evidence="2" id="KW-1185">Reference proteome</keyword>